<keyword evidence="2" id="KW-1185">Reference proteome</keyword>
<evidence type="ECO:0000313" key="2">
    <source>
        <dbReference type="Proteomes" id="UP000325302"/>
    </source>
</evidence>
<dbReference type="Proteomes" id="UP000325302">
    <property type="component" value="Unassembled WGS sequence"/>
</dbReference>
<dbReference type="AlphaFoldDB" id="A0A5A9W2P4"/>
<organism evidence="1 2">
    <name type="scientific">Nitrincola tapanii</name>
    <dbReference type="NCBI Taxonomy" id="1708751"/>
    <lineage>
        <taxon>Bacteria</taxon>
        <taxon>Pseudomonadati</taxon>
        <taxon>Pseudomonadota</taxon>
        <taxon>Gammaproteobacteria</taxon>
        <taxon>Oceanospirillales</taxon>
        <taxon>Oceanospirillaceae</taxon>
        <taxon>Nitrincola</taxon>
    </lineage>
</organism>
<sequence length="462" mass="54213">MIVSTDKTLIAMIEHKAIFLALIDHIDQQGGPGEVPIKLYHQLVRAMLEQQTVVEQKRLRAIFDLDNLRRADLVIEVDRNRAVFVLAPFVVDMFRHFDRRRLRELSSAQLEDLRRRFQGSLEALTRCALHEGDRQFDEQLELLREHVRYTQAKMRDNVSSLQGQAERLSEMVEQLELGDLEQSRQASRALEQIDQIYRHHVLPSLQFLNERESLKNGQPALTSLRDIATLLHKAGLPHLSQQLRYASASIRGHAKDVEKIRRSLERYVRQNARQRLQYNAIEAAFNEMLQAARSLQDGSLRNNQLRADDPVFRIGQIFSGMRAVRYSARLEWHGHDQRLHFEEFLRVRVDQLRQQSSVPRVVELDAESEDFERQQQYRKEMIRQRVSEWASPDDCDDLHKALHLHMREALTDYQLSDLLEAIKWCMSEKDFTVMPTFRQRALQHNGFELVYYVRALEPAHAS</sequence>
<name>A0A5A9W2P4_9GAMM</name>
<proteinExistence type="predicted"/>
<dbReference type="EMBL" id="SMRS01000004">
    <property type="protein sequence ID" value="KAA0875016.1"/>
    <property type="molecule type" value="Genomic_DNA"/>
</dbReference>
<dbReference type="RefSeq" id="WP_149390596.1">
    <property type="nucleotide sequence ID" value="NZ_SMRS01000004.1"/>
</dbReference>
<evidence type="ECO:0000313" key="1">
    <source>
        <dbReference type="EMBL" id="KAA0875016.1"/>
    </source>
</evidence>
<accession>A0A5A9W2P4</accession>
<dbReference type="OrthoDB" id="5808494at2"/>
<comment type="caution">
    <text evidence="1">The sequence shown here is derived from an EMBL/GenBank/DDBJ whole genome shotgun (WGS) entry which is preliminary data.</text>
</comment>
<gene>
    <name evidence="1" type="ORF">E1H14_06245</name>
</gene>
<reference evidence="1 2" key="1">
    <citation type="submission" date="2019-03" db="EMBL/GenBank/DDBJ databases">
        <title>Nitrincola sp. nov. isolated from an Indian soda lake.</title>
        <authorList>
            <person name="Joshi A."/>
            <person name="Thite S.V."/>
            <person name="Joseph N."/>
            <person name="Dhotre D."/>
            <person name="Moorthy M."/>
            <person name="Shouche Y.S."/>
        </authorList>
    </citation>
    <scope>NUCLEOTIDE SEQUENCE [LARGE SCALE GENOMIC DNA]</scope>
    <source>
        <strain evidence="1 2">MEB193</strain>
    </source>
</reference>
<protein>
    <submittedName>
        <fullName evidence="1">Uncharacterized protein</fullName>
    </submittedName>
</protein>